<comment type="caution">
    <text evidence="9">The sequence shown here is derived from an EMBL/GenBank/DDBJ whole genome shotgun (WGS) entry which is preliminary data.</text>
</comment>
<comment type="subcellular location">
    <subcellularLocation>
        <location evidence="1">Secreted</location>
        <location evidence="1">Cell wall</location>
    </subcellularLocation>
</comment>
<gene>
    <name evidence="9" type="ORF">HanXRQr2_Chr13g0588131</name>
</gene>
<dbReference type="Gene3D" id="2.160.20.10">
    <property type="entry name" value="Single-stranded right-handed beta-helix, Pectin lyase-like"/>
    <property type="match status" value="1"/>
</dbReference>
<reference evidence="9" key="1">
    <citation type="journal article" date="2017" name="Nature">
        <title>The sunflower genome provides insights into oil metabolism, flowering and Asterid evolution.</title>
        <authorList>
            <person name="Badouin H."/>
            <person name="Gouzy J."/>
            <person name="Grassa C.J."/>
            <person name="Murat F."/>
            <person name="Staton S.E."/>
            <person name="Cottret L."/>
            <person name="Lelandais-Briere C."/>
            <person name="Owens G.L."/>
            <person name="Carrere S."/>
            <person name="Mayjonade B."/>
            <person name="Legrand L."/>
            <person name="Gill N."/>
            <person name="Kane N.C."/>
            <person name="Bowers J.E."/>
            <person name="Hubner S."/>
            <person name="Bellec A."/>
            <person name="Berard A."/>
            <person name="Berges H."/>
            <person name="Blanchet N."/>
            <person name="Boniface M.C."/>
            <person name="Brunel D."/>
            <person name="Catrice O."/>
            <person name="Chaidir N."/>
            <person name="Claudel C."/>
            <person name="Donnadieu C."/>
            <person name="Faraut T."/>
            <person name="Fievet G."/>
            <person name="Helmstetter N."/>
            <person name="King M."/>
            <person name="Knapp S.J."/>
            <person name="Lai Z."/>
            <person name="Le Paslier M.C."/>
            <person name="Lippi Y."/>
            <person name="Lorenzon L."/>
            <person name="Mandel J.R."/>
            <person name="Marage G."/>
            <person name="Marchand G."/>
            <person name="Marquand E."/>
            <person name="Bret-Mestries E."/>
            <person name="Morien E."/>
            <person name="Nambeesan S."/>
            <person name="Nguyen T."/>
            <person name="Pegot-Espagnet P."/>
            <person name="Pouilly N."/>
            <person name="Raftis F."/>
            <person name="Sallet E."/>
            <person name="Schiex T."/>
            <person name="Thomas J."/>
            <person name="Vandecasteele C."/>
            <person name="Vares D."/>
            <person name="Vear F."/>
            <person name="Vautrin S."/>
            <person name="Crespi M."/>
            <person name="Mangin B."/>
            <person name="Burke J.M."/>
            <person name="Salse J."/>
            <person name="Munos S."/>
            <person name="Vincourt P."/>
            <person name="Rieseberg L.H."/>
            <person name="Langlade N.B."/>
        </authorList>
    </citation>
    <scope>NUCLEOTIDE SEQUENCE</scope>
    <source>
        <tissue evidence="9">Leaves</tissue>
    </source>
</reference>
<evidence type="ECO:0000256" key="2">
    <source>
        <dbReference type="ARBA" id="ARBA00008834"/>
    </source>
</evidence>
<keyword evidence="5 8" id="KW-0378">Hydrolase</keyword>
<keyword evidence="4" id="KW-0964">Secreted</keyword>
<sequence>MVRYASSINISIPNSLHLQHTSFSLQGPLMVVMLSFFYILFEPKTASAATFDVTSYGAIGDGNTYDTEAFVKAWGDLCGDTSADPTLIIPSGKTFLIQCVSFVGPCKSSSVHIQLLGDITAPKTLDGWKGCDTKGYLIYFALVQGLIVDGPGQIDGQGSIWWPGGGEIKTFEMLRFEKCDGLQLRGTRHINSPKSHVSLTGCKGADIGSLHISAPKYSPNTDGIGISWSLHVNIHDSVIQSGSLGKNGTYTTVEKVLVRNCNFTETQNGARIKTVPYGKGYARSIVFEDIHLTDVNNPIIIDQHYCTNMNNEDCPAPPNASSVHVSDVTYRNIHGSSASKQAIAFNCVGRFNCTGIITNEVEITGEDVSAYCHNVEGDFIQTTPQITCN</sequence>
<dbReference type="InterPro" id="IPR012334">
    <property type="entry name" value="Pectin_lyas_fold"/>
</dbReference>
<evidence type="ECO:0000256" key="3">
    <source>
        <dbReference type="ARBA" id="ARBA00022512"/>
    </source>
</evidence>
<keyword evidence="3" id="KW-0134">Cell wall</keyword>
<name>A0A9K3HCH0_HELAN</name>
<dbReference type="GO" id="GO:0004650">
    <property type="term" value="F:polygalacturonase activity"/>
    <property type="evidence" value="ECO:0007669"/>
    <property type="project" value="UniProtKB-EC"/>
</dbReference>
<evidence type="ECO:0000256" key="4">
    <source>
        <dbReference type="ARBA" id="ARBA00022525"/>
    </source>
</evidence>
<evidence type="ECO:0000256" key="8">
    <source>
        <dbReference type="RuleBase" id="RU361169"/>
    </source>
</evidence>
<dbReference type="EMBL" id="MNCJ02000328">
    <property type="protein sequence ID" value="KAF5773394.1"/>
    <property type="molecule type" value="Genomic_DNA"/>
</dbReference>
<dbReference type="InterPro" id="IPR011050">
    <property type="entry name" value="Pectin_lyase_fold/virulence"/>
</dbReference>
<dbReference type="GO" id="GO:0005975">
    <property type="term" value="P:carbohydrate metabolic process"/>
    <property type="evidence" value="ECO:0007669"/>
    <property type="project" value="InterPro"/>
</dbReference>
<accession>A0A9K3HCH0</accession>
<evidence type="ECO:0000256" key="7">
    <source>
        <dbReference type="ARBA" id="ARBA00023316"/>
    </source>
</evidence>
<evidence type="ECO:0000313" key="10">
    <source>
        <dbReference type="Proteomes" id="UP000215914"/>
    </source>
</evidence>
<dbReference type="PANTHER" id="PTHR31375">
    <property type="match status" value="1"/>
</dbReference>
<evidence type="ECO:0000313" key="9">
    <source>
        <dbReference type="EMBL" id="KAF5773394.1"/>
    </source>
</evidence>
<dbReference type="InterPro" id="IPR000743">
    <property type="entry name" value="Glyco_hydro_28"/>
</dbReference>
<dbReference type="SUPFAM" id="SSF51126">
    <property type="entry name" value="Pectin lyase-like"/>
    <property type="match status" value="1"/>
</dbReference>
<comment type="similarity">
    <text evidence="2 8">Belongs to the glycosyl hydrolase 28 family.</text>
</comment>
<protein>
    <submittedName>
        <fullName evidence="9">Polygalacturonase</fullName>
        <ecNumber evidence="9">3.2.1.15</ecNumber>
    </submittedName>
</protein>
<keyword evidence="7" id="KW-0961">Cell wall biogenesis/degradation</keyword>
<reference evidence="9" key="2">
    <citation type="submission" date="2020-06" db="EMBL/GenBank/DDBJ databases">
        <title>Helianthus annuus Genome sequencing and assembly Release 2.</title>
        <authorList>
            <person name="Gouzy J."/>
            <person name="Langlade N."/>
            <person name="Munos S."/>
        </authorList>
    </citation>
    <scope>NUCLEOTIDE SEQUENCE</scope>
    <source>
        <tissue evidence="9">Leaves</tissue>
    </source>
</reference>
<dbReference type="GO" id="GO:0071555">
    <property type="term" value="P:cell wall organization"/>
    <property type="evidence" value="ECO:0007669"/>
    <property type="project" value="UniProtKB-KW"/>
</dbReference>
<evidence type="ECO:0000256" key="5">
    <source>
        <dbReference type="ARBA" id="ARBA00022801"/>
    </source>
</evidence>
<keyword evidence="10" id="KW-1185">Reference proteome</keyword>
<proteinExistence type="inferred from homology"/>
<dbReference type="Proteomes" id="UP000215914">
    <property type="component" value="Unassembled WGS sequence"/>
</dbReference>
<dbReference type="Gramene" id="mRNA:HanXRQr2_Chr13g0588131">
    <property type="protein sequence ID" value="mRNA:HanXRQr2_Chr13g0588131"/>
    <property type="gene ID" value="HanXRQr2_Chr13g0588131"/>
</dbReference>
<evidence type="ECO:0000256" key="1">
    <source>
        <dbReference type="ARBA" id="ARBA00004191"/>
    </source>
</evidence>
<evidence type="ECO:0000256" key="6">
    <source>
        <dbReference type="ARBA" id="ARBA00023295"/>
    </source>
</evidence>
<dbReference type="EC" id="3.2.1.15" evidence="9"/>
<dbReference type="AlphaFoldDB" id="A0A9K3HCH0"/>
<organism evidence="9 10">
    <name type="scientific">Helianthus annuus</name>
    <name type="common">Common sunflower</name>
    <dbReference type="NCBI Taxonomy" id="4232"/>
    <lineage>
        <taxon>Eukaryota</taxon>
        <taxon>Viridiplantae</taxon>
        <taxon>Streptophyta</taxon>
        <taxon>Embryophyta</taxon>
        <taxon>Tracheophyta</taxon>
        <taxon>Spermatophyta</taxon>
        <taxon>Magnoliopsida</taxon>
        <taxon>eudicotyledons</taxon>
        <taxon>Gunneridae</taxon>
        <taxon>Pentapetalae</taxon>
        <taxon>asterids</taxon>
        <taxon>campanulids</taxon>
        <taxon>Asterales</taxon>
        <taxon>Asteraceae</taxon>
        <taxon>Asteroideae</taxon>
        <taxon>Heliantheae alliance</taxon>
        <taxon>Heliantheae</taxon>
        <taxon>Helianthus</taxon>
    </lineage>
</organism>
<dbReference type="Pfam" id="PF00295">
    <property type="entry name" value="Glyco_hydro_28"/>
    <property type="match status" value="1"/>
</dbReference>
<keyword evidence="6 8" id="KW-0326">Glycosidase</keyword>